<dbReference type="SUPFAM" id="SSF55874">
    <property type="entry name" value="ATPase domain of HSP90 chaperone/DNA topoisomerase II/histidine kinase"/>
    <property type="match status" value="1"/>
</dbReference>
<sequence>MEMINDIYEKISYPFTVFEICMIYRYIYGFSIQKVRKVILAAILMVFVLGLFMPSTEKGTELALTVTVFLCMAVFFLSVPKKRLRQMLWIFPSLAAGIVPVSMLWLFFRIFMSNSSGLADVNPFDIIGDIFLLVFLLILYYLDKKYHFTRCIKRNERFSICITSFFIVTVSLIFVEGNIVSVFGKYTSITVLGVWIGLALLLWIMIKMLIKGTYAQYYMEINKNNEKIIEMQMQHFETYKKTQEEIQKMRHDMKNHLACMKILLDAGKEEELKAYLEEMIETVSWLSPNIQTNIDIVDAIIGSKYQEAKAFNISIQVDGKLSFATNVKAIDWCKIFANAIDNGMEALRKLEDKENKILTITIEKSSNFVLIRFENQCKSQVKIENRNVHSHKEDPENHGFGLENIRSAVKNYSGDMNLFCQEKKGDWYFITEVLIPTHEACNSSHR</sequence>
<dbReference type="GO" id="GO:0042802">
    <property type="term" value="F:identical protein binding"/>
    <property type="evidence" value="ECO:0007669"/>
    <property type="project" value="TreeGrafter"/>
</dbReference>
<evidence type="ECO:0000256" key="1">
    <source>
        <dbReference type="SAM" id="Phobius"/>
    </source>
</evidence>
<dbReference type="Proteomes" id="UP000294919">
    <property type="component" value="Unassembled WGS sequence"/>
</dbReference>
<feature type="domain" description="Sensor histidine kinase NatK-like C-terminal" evidence="2">
    <location>
        <begin position="328"/>
        <end position="435"/>
    </location>
</feature>
<dbReference type="RefSeq" id="WP_132246364.1">
    <property type="nucleotide sequence ID" value="NZ_SLWV01000019.1"/>
</dbReference>
<feature type="transmembrane region" description="Helical" evidence="1">
    <location>
        <begin position="62"/>
        <end position="80"/>
    </location>
</feature>
<name>A0A4V2SAS7_9FIRM</name>
<dbReference type="EMBL" id="SLWV01000019">
    <property type="protein sequence ID" value="TCO72190.1"/>
    <property type="molecule type" value="Genomic_DNA"/>
</dbReference>
<protein>
    <submittedName>
        <fullName evidence="3">GHKL domain-containing protein</fullName>
    </submittedName>
</protein>
<feature type="transmembrane region" description="Helical" evidence="1">
    <location>
        <begin position="38"/>
        <end position="56"/>
    </location>
</feature>
<reference evidence="3 4" key="1">
    <citation type="submission" date="2019-03" db="EMBL/GenBank/DDBJ databases">
        <title>Genomic Encyclopedia of Type Strains, Phase IV (KMG-IV): sequencing the most valuable type-strain genomes for metagenomic binning, comparative biology and taxonomic classification.</title>
        <authorList>
            <person name="Goeker M."/>
        </authorList>
    </citation>
    <scope>NUCLEOTIDE SEQUENCE [LARGE SCALE GENOMIC DNA]</scope>
    <source>
        <strain evidence="3 4">DSM 102940</strain>
    </source>
</reference>
<dbReference type="InterPro" id="IPR032834">
    <property type="entry name" value="NatK-like_C"/>
</dbReference>
<dbReference type="Pfam" id="PF14501">
    <property type="entry name" value="HATPase_c_5"/>
    <property type="match status" value="1"/>
</dbReference>
<evidence type="ECO:0000259" key="2">
    <source>
        <dbReference type="Pfam" id="PF14501"/>
    </source>
</evidence>
<accession>A0A4V2SAS7</accession>
<dbReference type="CDD" id="cd16935">
    <property type="entry name" value="HATPase_AgrC-ComD-like"/>
    <property type="match status" value="1"/>
</dbReference>
<dbReference type="Gene3D" id="3.30.565.10">
    <property type="entry name" value="Histidine kinase-like ATPase, C-terminal domain"/>
    <property type="match status" value="1"/>
</dbReference>
<proteinExistence type="predicted"/>
<dbReference type="AlphaFoldDB" id="A0A4V2SAS7"/>
<feature type="transmembrane region" description="Helical" evidence="1">
    <location>
        <begin position="162"/>
        <end position="183"/>
    </location>
</feature>
<dbReference type="InterPro" id="IPR036890">
    <property type="entry name" value="HATPase_C_sf"/>
</dbReference>
<evidence type="ECO:0000313" key="4">
    <source>
        <dbReference type="Proteomes" id="UP000294919"/>
    </source>
</evidence>
<dbReference type="PANTHER" id="PTHR40448">
    <property type="entry name" value="TWO-COMPONENT SENSOR HISTIDINE KINASE"/>
    <property type="match status" value="1"/>
</dbReference>
<comment type="caution">
    <text evidence="3">The sequence shown here is derived from an EMBL/GenBank/DDBJ whole genome shotgun (WGS) entry which is preliminary data.</text>
</comment>
<keyword evidence="4" id="KW-1185">Reference proteome</keyword>
<feature type="transmembrane region" description="Helical" evidence="1">
    <location>
        <begin position="87"/>
        <end position="112"/>
    </location>
</feature>
<evidence type="ECO:0000313" key="3">
    <source>
        <dbReference type="EMBL" id="TCO72190.1"/>
    </source>
</evidence>
<dbReference type="PANTHER" id="PTHR40448:SF1">
    <property type="entry name" value="TWO-COMPONENT SENSOR HISTIDINE KINASE"/>
    <property type="match status" value="1"/>
</dbReference>
<feature type="transmembrane region" description="Helical" evidence="1">
    <location>
        <begin position="189"/>
        <end position="210"/>
    </location>
</feature>
<keyword evidence="1" id="KW-1133">Transmembrane helix</keyword>
<keyword evidence="1" id="KW-0812">Transmembrane</keyword>
<feature type="transmembrane region" description="Helical" evidence="1">
    <location>
        <begin position="124"/>
        <end position="142"/>
    </location>
</feature>
<dbReference type="OrthoDB" id="1634477at2"/>
<keyword evidence="1" id="KW-0472">Membrane</keyword>
<organism evidence="3 4">
    <name type="scientific">Marinisporobacter balticus</name>
    <dbReference type="NCBI Taxonomy" id="2018667"/>
    <lineage>
        <taxon>Bacteria</taxon>
        <taxon>Bacillati</taxon>
        <taxon>Bacillota</taxon>
        <taxon>Clostridia</taxon>
        <taxon>Peptostreptococcales</taxon>
        <taxon>Thermotaleaceae</taxon>
        <taxon>Marinisporobacter</taxon>
    </lineage>
</organism>
<gene>
    <name evidence="3" type="ORF">EV214_11954</name>
</gene>